<name>A0AAN8CSL0_9TELE</name>
<evidence type="ECO:0000256" key="1">
    <source>
        <dbReference type="SAM" id="MobiDB-lite"/>
    </source>
</evidence>
<sequence>MKGRESVWLASAVSEPGDLLCSALSISTGTAFVSGGEQTERDEHQSTRIKRRPAPAAVCSHSGPELREKKIHHTTHVEP</sequence>
<protein>
    <submittedName>
        <fullName evidence="2">Uncharacterized protein</fullName>
    </submittedName>
</protein>
<reference evidence="2 3" key="1">
    <citation type="journal article" date="2023" name="Mol. Biol. Evol.">
        <title>Genomics of Secondarily Temperate Adaptation in the Only Non-Antarctic Icefish.</title>
        <authorList>
            <person name="Rivera-Colon A.G."/>
            <person name="Rayamajhi N."/>
            <person name="Minhas B.F."/>
            <person name="Madrigal G."/>
            <person name="Bilyk K.T."/>
            <person name="Yoon V."/>
            <person name="Hune M."/>
            <person name="Gregory S."/>
            <person name="Cheng C.H.C."/>
            <person name="Catchen J.M."/>
        </authorList>
    </citation>
    <scope>NUCLEOTIDE SEQUENCE [LARGE SCALE GENOMIC DNA]</scope>
    <source>
        <strain evidence="2">JC2023a</strain>
    </source>
</reference>
<feature type="region of interest" description="Disordered" evidence="1">
    <location>
        <begin position="33"/>
        <end position="79"/>
    </location>
</feature>
<comment type="caution">
    <text evidence="2">The sequence shown here is derived from an EMBL/GenBank/DDBJ whole genome shotgun (WGS) entry which is preliminary data.</text>
</comment>
<evidence type="ECO:0000313" key="3">
    <source>
        <dbReference type="Proteomes" id="UP001335648"/>
    </source>
</evidence>
<organism evidence="2 3">
    <name type="scientific">Champsocephalus esox</name>
    <name type="common">pike icefish</name>
    <dbReference type="NCBI Taxonomy" id="159716"/>
    <lineage>
        <taxon>Eukaryota</taxon>
        <taxon>Metazoa</taxon>
        <taxon>Chordata</taxon>
        <taxon>Craniata</taxon>
        <taxon>Vertebrata</taxon>
        <taxon>Euteleostomi</taxon>
        <taxon>Actinopterygii</taxon>
        <taxon>Neopterygii</taxon>
        <taxon>Teleostei</taxon>
        <taxon>Neoteleostei</taxon>
        <taxon>Acanthomorphata</taxon>
        <taxon>Eupercaria</taxon>
        <taxon>Perciformes</taxon>
        <taxon>Notothenioidei</taxon>
        <taxon>Channichthyidae</taxon>
        <taxon>Champsocephalus</taxon>
    </lineage>
</organism>
<accession>A0AAN8CSL0</accession>
<proteinExistence type="predicted"/>
<gene>
    <name evidence="2" type="ORF">CesoFtcFv8_003430</name>
</gene>
<feature type="compositionally biased region" description="Basic residues" evidence="1">
    <location>
        <begin position="69"/>
        <end position="79"/>
    </location>
</feature>
<evidence type="ECO:0000313" key="2">
    <source>
        <dbReference type="EMBL" id="KAK5909507.1"/>
    </source>
</evidence>
<dbReference type="EMBL" id="JAULUE010002048">
    <property type="protein sequence ID" value="KAK5909507.1"/>
    <property type="molecule type" value="Genomic_DNA"/>
</dbReference>
<keyword evidence="3" id="KW-1185">Reference proteome</keyword>
<dbReference type="Proteomes" id="UP001335648">
    <property type="component" value="Unassembled WGS sequence"/>
</dbReference>
<dbReference type="AlphaFoldDB" id="A0AAN8CSL0"/>